<proteinExistence type="predicted"/>
<reference evidence="1" key="1">
    <citation type="submission" date="2014-09" db="EMBL/GenBank/DDBJ databases">
        <authorList>
            <person name="Magalhaes I.L.F."/>
            <person name="Oliveira U."/>
            <person name="Santos F.R."/>
            <person name="Vidigal T.H.D.A."/>
            <person name="Brescovit A.D."/>
            <person name="Santos A.J."/>
        </authorList>
    </citation>
    <scope>NUCLEOTIDE SEQUENCE</scope>
    <source>
        <tissue evidence="1">Shoot tissue taken approximately 20 cm above the soil surface</tissue>
    </source>
</reference>
<organism evidence="1">
    <name type="scientific">Arundo donax</name>
    <name type="common">Giant reed</name>
    <name type="synonym">Donax arundinaceus</name>
    <dbReference type="NCBI Taxonomy" id="35708"/>
    <lineage>
        <taxon>Eukaryota</taxon>
        <taxon>Viridiplantae</taxon>
        <taxon>Streptophyta</taxon>
        <taxon>Embryophyta</taxon>
        <taxon>Tracheophyta</taxon>
        <taxon>Spermatophyta</taxon>
        <taxon>Magnoliopsida</taxon>
        <taxon>Liliopsida</taxon>
        <taxon>Poales</taxon>
        <taxon>Poaceae</taxon>
        <taxon>PACMAD clade</taxon>
        <taxon>Arundinoideae</taxon>
        <taxon>Arundineae</taxon>
        <taxon>Arundo</taxon>
    </lineage>
</organism>
<reference evidence="1" key="2">
    <citation type="journal article" date="2015" name="Data Brief">
        <title>Shoot transcriptome of the giant reed, Arundo donax.</title>
        <authorList>
            <person name="Barrero R.A."/>
            <person name="Guerrero F.D."/>
            <person name="Moolhuijzen P."/>
            <person name="Goolsby J.A."/>
            <person name="Tidwell J."/>
            <person name="Bellgard S.E."/>
            <person name="Bellgard M.I."/>
        </authorList>
    </citation>
    <scope>NUCLEOTIDE SEQUENCE</scope>
    <source>
        <tissue evidence="1">Shoot tissue taken approximately 20 cm above the soil surface</tissue>
    </source>
</reference>
<dbReference type="AlphaFoldDB" id="A0A0A8YIG4"/>
<accession>A0A0A8YIG4</accession>
<protein>
    <submittedName>
        <fullName evidence="1">Uncharacterized protein</fullName>
    </submittedName>
</protein>
<sequence length="50" mass="5482">MPRNHKRSSRAHKQNVQVTGPEWACCIVTGLGPTGKAICSGTMRERATKM</sequence>
<dbReference type="EMBL" id="GBRH01272627">
    <property type="protein sequence ID" value="JAD25268.1"/>
    <property type="molecule type" value="Transcribed_RNA"/>
</dbReference>
<evidence type="ECO:0000313" key="1">
    <source>
        <dbReference type="EMBL" id="JAD25268.1"/>
    </source>
</evidence>
<name>A0A0A8YIG4_ARUDO</name>